<dbReference type="Proteomes" id="UP001417504">
    <property type="component" value="Unassembled WGS sequence"/>
</dbReference>
<evidence type="ECO:0000313" key="2">
    <source>
        <dbReference type="EMBL" id="KAK9103110.1"/>
    </source>
</evidence>
<proteinExistence type="predicted"/>
<gene>
    <name evidence="2" type="ORF">Sjap_020364</name>
</gene>
<dbReference type="EMBL" id="JBBNAE010000008">
    <property type="protein sequence ID" value="KAK9103110.1"/>
    <property type="molecule type" value="Genomic_DNA"/>
</dbReference>
<feature type="compositionally biased region" description="Polar residues" evidence="1">
    <location>
        <begin position="15"/>
        <end position="26"/>
    </location>
</feature>
<comment type="caution">
    <text evidence="2">The sequence shown here is derived from an EMBL/GenBank/DDBJ whole genome shotgun (WGS) entry which is preliminary data.</text>
</comment>
<sequence length="116" mass="12394">MTMNVEDGAKENDGNGANENDMNEATGNIVEDAKSLANQLSKPAQLKRKKRHLGGGSAILSASLNFLLSNSNEALEIMKTENNARTQAVSNSSIDTGMNIINRMVNEGSLWEGGDL</sequence>
<reference evidence="2 3" key="1">
    <citation type="submission" date="2024-01" db="EMBL/GenBank/DDBJ databases">
        <title>Genome assemblies of Stephania.</title>
        <authorList>
            <person name="Yang L."/>
        </authorList>
    </citation>
    <scope>NUCLEOTIDE SEQUENCE [LARGE SCALE GENOMIC DNA]</scope>
    <source>
        <strain evidence="2">QJT</strain>
        <tissue evidence="2">Leaf</tissue>
    </source>
</reference>
<keyword evidence="3" id="KW-1185">Reference proteome</keyword>
<organism evidence="2 3">
    <name type="scientific">Stephania japonica</name>
    <dbReference type="NCBI Taxonomy" id="461633"/>
    <lineage>
        <taxon>Eukaryota</taxon>
        <taxon>Viridiplantae</taxon>
        <taxon>Streptophyta</taxon>
        <taxon>Embryophyta</taxon>
        <taxon>Tracheophyta</taxon>
        <taxon>Spermatophyta</taxon>
        <taxon>Magnoliopsida</taxon>
        <taxon>Ranunculales</taxon>
        <taxon>Menispermaceae</taxon>
        <taxon>Menispermoideae</taxon>
        <taxon>Cissampelideae</taxon>
        <taxon>Stephania</taxon>
    </lineage>
</organism>
<feature type="region of interest" description="Disordered" evidence="1">
    <location>
        <begin position="1"/>
        <end position="29"/>
    </location>
</feature>
<protein>
    <submittedName>
        <fullName evidence="2">Uncharacterized protein</fullName>
    </submittedName>
</protein>
<accession>A0AAP0I0D6</accession>
<evidence type="ECO:0000256" key="1">
    <source>
        <dbReference type="SAM" id="MobiDB-lite"/>
    </source>
</evidence>
<name>A0AAP0I0D6_9MAGN</name>
<dbReference type="AlphaFoldDB" id="A0AAP0I0D6"/>
<evidence type="ECO:0000313" key="3">
    <source>
        <dbReference type="Proteomes" id="UP001417504"/>
    </source>
</evidence>